<name>A0A450TMQ9_9GAMM</name>
<feature type="domain" description="PIN" evidence="1">
    <location>
        <begin position="6"/>
        <end position="116"/>
    </location>
</feature>
<dbReference type="EMBL" id="CAADFE010000017">
    <property type="protein sequence ID" value="VFJ68998.1"/>
    <property type="molecule type" value="Genomic_DNA"/>
</dbReference>
<dbReference type="Pfam" id="PF13470">
    <property type="entry name" value="PIN_3"/>
    <property type="match status" value="1"/>
</dbReference>
<dbReference type="InterPro" id="IPR002850">
    <property type="entry name" value="PIN_toxin-like"/>
</dbReference>
<dbReference type="InterPro" id="IPR002716">
    <property type="entry name" value="PIN_dom"/>
</dbReference>
<proteinExistence type="predicted"/>
<sequence>MADVVRVVIDTNHIISAILSSKGASAKLIGWMTKEENYFTLLVSEPIRKEYDTVADWLIPETRHLEKRRIMSVLYSQAENVQPEFRLNACSDESDNRFLECAVAGNADYLVTKNIRHFPPGKYRNVKIVRIGNFLKVLENIARSPIEHQRDNEK</sequence>
<dbReference type="AlphaFoldDB" id="A0A450TMQ9"/>
<organism evidence="2">
    <name type="scientific">Candidatus Kentrum sp. FW</name>
    <dbReference type="NCBI Taxonomy" id="2126338"/>
    <lineage>
        <taxon>Bacteria</taxon>
        <taxon>Pseudomonadati</taxon>
        <taxon>Pseudomonadota</taxon>
        <taxon>Gammaproteobacteria</taxon>
        <taxon>Candidatus Kentrum</taxon>
    </lineage>
</organism>
<dbReference type="PANTHER" id="PTHR34610">
    <property type="entry name" value="SSL7007 PROTEIN"/>
    <property type="match status" value="1"/>
</dbReference>
<dbReference type="PANTHER" id="PTHR34610:SF3">
    <property type="entry name" value="SSL7007 PROTEIN"/>
    <property type="match status" value="1"/>
</dbReference>
<protein>
    <submittedName>
        <fullName evidence="2">Putative toxin-antitoxin system toxin component, PIN family</fullName>
    </submittedName>
</protein>
<accession>A0A450TMQ9</accession>
<evidence type="ECO:0000259" key="1">
    <source>
        <dbReference type="Pfam" id="PF13470"/>
    </source>
</evidence>
<dbReference type="NCBIfam" id="TIGR00305">
    <property type="entry name" value="putative toxin-antitoxin system toxin component, PIN family"/>
    <property type="match status" value="1"/>
</dbReference>
<gene>
    <name evidence="2" type="ORF">BECKFW1821C_GA0114237_101716</name>
</gene>
<dbReference type="InterPro" id="IPR029060">
    <property type="entry name" value="PIN-like_dom_sf"/>
</dbReference>
<dbReference type="SUPFAM" id="SSF88723">
    <property type="entry name" value="PIN domain-like"/>
    <property type="match status" value="1"/>
</dbReference>
<evidence type="ECO:0000313" key="2">
    <source>
        <dbReference type="EMBL" id="VFJ68998.1"/>
    </source>
</evidence>
<reference evidence="2" key="1">
    <citation type="submission" date="2019-02" db="EMBL/GenBank/DDBJ databases">
        <authorList>
            <person name="Gruber-Vodicka R. H."/>
            <person name="Seah K. B. B."/>
        </authorList>
    </citation>
    <scope>NUCLEOTIDE SEQUENCE</scope>
    <source>
        <strain evidence="2">BECK_BZ131</strain>
    </source>
</reference>